<dbReference type="Gene3D" id="1.20.120.50">
    <property type="entry name" value="Hemerythrin-like"/>
    <property type="match status" value="1"/>
</dbReference>
<dbReference type="PANTHER" id="PTHR45138:SF9">
    <property type="entry name" value="DIGUANYLATE CYCLASE DGCM-RELATED"/>
    <property type="match status" value="1"/>
</dbReference>
<evidence type="ECO:0000256" key="7">
    <source>
        <dbReference type="SAM" id="Coils"/>
    </source>
</evidence>
<evidence type="ECO:0000256" key="4">
    <source>
        <dbReference type="ARBA" id="ARBA00022723"/>
    </source>
</evidence>
<dbReference type="SUPFAM" id="SSF47188">
    <property type="entry name" value="Hemerythrin-like"/>
    <property type="match status" value="1"/>
</dbReference>
<keyword evidence="5" id="KW-0408">Iron</keyword>
<dbReference type="InterPro" id="IPR012827">
    <property type="entry name" value="Hemerythrin_metal-bd"/>
</dbReference>
<evidence type="ECO:0000256" key="5">
    <source>
        <dbReference type="ARBA" id="ARBA00023004"/>
    </source>
</evidence>
<feature type="domain" description="GGDEF" evidence="8">
    <location>
        <begin position="236"/>
        <end position="369"/>
    </location>
</feature>
<evidence type="ECO:0000256" key="3">
    <source>
        <dbReference type="ARBA" id="ARBA00012528"/>
    </source>
</evidence>
<dbReference type="Pfam" id="PF01814">
    <property type="entry name" value="Hemerythrin"/>
    <property type="match status" value="1"/>
</dbReference>
<evidence type="ECO:0000256" key="1">
    <source>
        <dbReference type="ARBA" id="ARBA00001946"/>
    </source>
</evidence>
<sequence>MKSFEWDKHFETGLSEVDEQHLYLVGFVNQYGDLLSENNVSTDDVRKALFELARYAEFHFKEEEQLMRNVGIAEEHLNEHIQVHRSFMLEINSMQAFIADDDHRPAVLLLEFLIHWLAYHILGIDQCMARQVKAIEAGEDPFEAYKREQRERDAAIEPLLNALNGLFQQVSARNKELVRLNQSLEDKVEERTRQLHRANKQLEKLSLTDSLTSLPNRRQAMQQLQEFWLRSVEEGTNLTCMMIDADHFKHVNDTWGHDAGDSVLIGLSRCLKQRFRNDDIVCRLGGDEFFVICPNTDLEGGLYIAQQVLAEINQLKVSVGEDNWQGSISVGVAQCHSEMNEYTALMSLADKALYKAKQHGRNQVCFAKFESI</sequence>
<dbReference type="FunFam" id="3.30.70.270:FF:000001">
    <property type="entry name" value="Diguanylate cyclase domain protein"/>
    <property type="match status" value="1"/>
</dbReference>
<dbReference type="GO" id="GO:0052621">
    <property type="term" value="F:diguanylate cyclase activity"/>
    <property type="evidence" value="ECO:0007669"/>
    <property type="project" value="UniProtKB-EC"/>
</dbReference>
<dbReference type="PANTHER" id="PTHR45138">
    <property type="entry name" value="REGULATORY COMPONENTS OF SENSORY TRANSDUCTION SYSTEM"/>
    <property type="match status" value="1"/>
</dbReference>
<dbReference type="GO" id="GO:0046872">
    <property type="term" value="F:metal ion binding"/>
    <property type="evidence" value="ECO:0007669"/>
    <property type="project" value="UniProtKB-KW"/>
</dbReference>
<dbReference type="GO" id="GO:1902201">
    <property type="term" value="P:negative regulation of bacterial-type flagellum-dependent cell motility"/>
    <property type="evidence" value="ECO:0007669"/>
    <property type="project" value="TreeGrafter"/>
</dbReference>
<organism evidence="9 10">
    <name type="scientific">Vibrio diazotrophicus</name>
    <dbReference type="NCBI Taxonomy" id="685"/>
    <lineage>
        <taxon>Bacteria</taxon>
        <taxon>Pseudomonadati</taxon>
        <taxon>Pseudomonadota</taxon>
        <taxon>Gammaproteobacteria</taxon>
        <taxon>Vibrionales</taxon>
        <taxon>Vibrionaceae</taxon>
        <taxon>Vibrio</taxon>
    </lineage>
</organism>
<feature type="coiled-coil region" evidence="7">
    <location>
        <begin position="167"/>
        <end position="208"/>
    </location>
</feature>
<evidence type="ECO:0000256" key="6">
    <source>
        <dbReference type="ARBA" id="ARBA00034247"/>
    </source>
</evidence>
<dbReference type="SMART" id="SM00267">
    <property type="entry name" value="GGDEF"/>
    <property type="match status" value="1"/>
</dbReference>
<dbReference type="NCBIfam" id="TIGR02481">
    <property type="entry name" value="hemeryth_dom"/>
    <property type="match status" value="1"/>
</dbReference>
<dbReference type="InterPro" id="IPR000160">
    <property type="entry name" value="GGDEF_dom"/>
</dbReference>
<evidence type="ECO:0000313" key="10">
    <source>
        <dbReference type="Proteomes" id="UP000236449"/>
    </source>
</evidence>
<dbReference type="InterPro" id="IPR012312">
    <property type="entry name" value="Hemerythrin-like"/>
</dbReference>
<reference evidence="9 10" key="1">
    <citation type="submission" date="2018-01" db="EMBL/GenBank/DDBJ databases">
        <title>Draft genome sequences of six Vibrio diazotrophicus strains isolated from deep-sea sediments of the Baltic Sea.</title>
        <authorList>
            <person name="Castillo D."/>
            <person name="Vandieken V."/>
            <person name="Chiang O."/>
            <person name="Middelboe M."/>
        </authorList>
    </citation>
    <scope>NUCLEOTIDE SEQUENCE [LARGE SCALE GENOMIC DNA]</scope>
    <source>
        <strain evidence="9 10">60.27F</strain>
    </source>
</reference>
<dbReference type="RefSeq" id="WP_102967167.1">
    <property type="nucleotide sequence ID" value="NZ_POSK01000019.1"/>
</dbReference>
<comment type="similarity">
    <text evidence="2">Belongs to the hemerythrin family.</text>
</comment>
<dbReference type="GO" id="GO:0005886">
    <property type="term" value="C:plasma membrane"/>
    <property type="evidence" value="ECO:0007669"/>
    <property type="project" value="TreeGrafter"/>
</dbReference>
<keyword evidence="7" id="KW-0175">Coiled coil</keyword>
<dbReference type="EMBL" id="POSK01000019">
    <property type="protein sequence ID" value="PNI01749.1"/>
    <property type="molecule type" value="Genomic_DNA"/>
</dbReference>
<dbReference type="InterPro" id="IPR035938">
    <property type="entry name" value="Hemerythrin-like_sf"/>
</dbReference>
<dbReference type="Pfam" id="PF00990">
    <property type="entry name" value="GGDEF"/>
    <property type="match status" value="1"/>
</dbReference>
<dbReference type="OrthoDB" id="9813903at2"/>
<name>A0A2J8HU05_VIBDI</name>
<protein>
    <recommendedName>
        <fullName evidence="3">diguanylate cyclase</fullName>
        <ecNumber evidence="3">2.7.7.65</ecNumber>
    </recommendedName>
</protein>
<evidence type="ECO:0000256" key="2">
    <source>
        <dbReference type="ARBA" id="ARBA00010587"/>
    </source>
</evidence>
<proteinExistence type="inferred from homology"/>
<dbReference type="Gene3D" id="3.30.70.270">
    <property type="match status" value="1"/>
</dbReference>
<comment type="caution">
    <text evidence="9">The sequence shown here is derived from an EMBL/GenBank/DDBJ whole genome shotgun (WGS) entry which is preliminary data.</text>
</comment>
<dbReference type="InterPro" id="IPR029787">
    <property type="entry name" value="Nucleotide_cyclase"/>
</dbReference>
<dbReference type="PROSITE" id="PS50887">
    <property type="entry name" value="GGDEF"/>
    <property type="match status" value="1"/>
</dbReference>
<dbReference type="NCBIfam" id="TIGR00254">
    <property type="entry name" value="GGDEF"/>
    <property type="match status" value="1"/>
</dbReference>
<comment type="catalytic activity">
    <reaction evidence="6">
        <text>2 GTP = 3',3'-c-di-GMP + 2 diphosphate</text>
        <dbReference type="Rhea" id="RHEA:24898"/>
        <dbReference type="ChEBI" id="CHEBI:33019"/>
        <dbReference type="ChEBI" id="CHEBI:37565"/>
        <dbReference type="ChEBI" id="CHEBI:58805"/>
        <dbReference type="EC" id="2.7.7.65"/>
    </reaction>
</comment>
<dbReference type="CDD" id="cd12107">
    <property type="entry name" value="Hemerythrin"/>
    <property type="match status" value="1"/>
</dbReference>
<comment type="cofactor">
    <cofactor evidence="1">
        <name>Mg(2+)</name>
        <dbReference type="ChEBI" id="CHEBI:18420"/>
    </cofactor>
</comment>
<dbReference type="AlphaFoldDB" id="A0A2J8HU05"/>
<dbReference type="InterPro" id="IPR043128">
    <property type="entry name" value="Rev_trsase/Diguanyl_cyclase"/>
</dbReference>
<gene>
    <name evidence="9" type="ORF">C1N32_19715</name>
</gene>
<dbReference type="EC" id="2.7.7.65" evidence="3"/>
<dbReference type="GO" id="GO:0043709">
    <property type="term" value="P:cell adhesion involved in single-species biofilm formation"/>
    <property type="evidence" value="ECO:0007669"/>
    <property type="project" value="TreeGrafter"/>
</dbReference>
<dbReference type="CDD" id="cd01949">
    <property type="entry name" value="GGDEF"/>
    <property type="match status" value="1"/>
</dbReference>
<keyword evidence="4" id="KW-0479">Metal-binding</keyword>
<dbReference type="SUPFAM" id="SSF55073">
    <property type="entry name" value="Nucleotide cyclase"/>
    <property type="match status" value="1"/>
</dbReference>
<accession>A0A2J8HU05</accession>
<evidence type="ECO:0000313" key="9">
    <source>
        <dbReference type="EMBL" id="PNI01749.1"/>
    </source>
</evidence>
<evidence type="ECO:0000259" key="8">
    <source>
        <dbReference type="PROSITE" id="PS50887"/>
    </source>
</evidence>
<dbReference type="InterPro" id="IPR050469">
    <property type="entry name" value="Diguanylate_Cyclase"/>
</dbReference>
<dbReference type="Proteomes" id="UP000236449">
    <property type="component" value="Unassembled WGS sequence"/>
</dbReference>